<dbReference type="InterPro" id="IPR035996">
    <property type="entry name" value="4pyrrol_Methylase_sf"/>
</dbReference>
<accession>A0A1G7APZ0</accession>
<dbReference type="RefSeq" id="WP_092784745.1">
    <property type="nucleotide sequence ID" value="NZ_FNAP01000004.1"/>
</dbReference>
<protein>
    <recommendedName>
        <fullName evidence="6">Precorrin-6A synthase [deacetylating]</fullName>
        <ecNumber evidence="6">2.1.1.152</ecNumber>
    </recommendedName>
</protein>
<evidence type="ECO:0000256" key="2">
    <source>
        <dbReference type="ARBA" id="ARBA00022573"/>
    </source>
</evidence>
<evidence type="ECO:0000256" key="4">
    <source>
        <dbReference type="ARBA" id="ARBA00022679"/>
    </source>
</evidence>
<evidence type="ECO:0000256" key="6">
    <source>
        <dbReference type="PIRNR" id="PIRNR036525"/>
    </source>
</evidence>
<dbReference type="GO" id="GO:0009236">
    <property type="term" value="P:cobalamin biosynthetic process"/>
    <property type="evidence" value="ECO:0007669"/>
    <property type="project" value="UniProtKB-KW"/>
</dbReference>
<dbReference type="InterPro" id="IPR000878">
    <property type="entry name" value="4pyrrol_Mease"/>
</dbReference>
<evidence type="ECO:0000313" key="8">
    <source>
        <dbReference type="EMBL" id="SDE16853.1"/>
    </source>
</evidence>
<proteinExistence type="predicted"/>
<reference evidence="8 9" key="1">
    <citation type="submission" date="2016-10" db="EMBL/GenBank/DDBJ databases">
        <authorList>
            <person name="de Groot N.N."/>
        </authorList>
    </citation>
    <scope>NUCLEOTIDE SEQUENCE [LARGE SCALE GENOMIC DNA]</scope>
    <source>
        <strain evidence="8 9">ATCC 700224</strain>
    </source>
</reference>
<comment type="pathway">
    <text evidence="1">Cofactor biosynthesis; adenosylcobalamin biosynthesis.</text>
</comment>
<dbReference type="Gene3D" id="3.40.1010.10">
    <property type="entry name" value="Cobalt-precorrin-4 Transmethylase, Domain 1"/>
    <property type="match status" value="1"/>
</dbReference>
<dbReference type="InterPro" id="IPR014777">
    <property type="entry name" value="4pyrrole_Mease_sub1"/>
</dbReference>
<organism evidence="8 9">
    <name type="scientific">Rhodospira trueperi</name>
    <dbReference type="NCBI Taxonomy" id="69960"/>
    <lineage>
        <taxon>Bacteria</taxon>
        <taxon>Pseudomonadati</taxon>
        <taxon>Pseudomonadota</taxon>
        <taxon>Alphaproteobacteria</taxon>
        <taxon>Rhodospirillales</taxon>
        <taxon>Rhodospirillaceae</taxon>
        <taxon>Rhodospira</taxon>
    </lineage>
</organism>
<gene>
    <name evidence="8" type="ORF">SAMN05421720_10440</name>
</gene>
<sequence length="266" mass="29483">MKTILLIGIGPGDPDALTLAAVKAIRRTDVFFFLEKEGDGKDSLIRFRREILAEHAGDRSYRIATGASPRRDRASADYQGAVEDWRHRRTQVIADLIDANMKDGETGAFLLWGDPALYDGTMQNLHDLIAKGRDDIAFEVIPGITCIQALTAKHRIPLNRVGEEIVITTGRQIETGDPAAVHNSVVMLDSRDAFMRLRDQPDMDIFWGGDVGSPDEILIAGPLDGTADRIAETIKTQRARKGWVMDTYILRRRQRAKGSSRTDGDG</sequence>
<dbReference type="Pfam" id="PF00590">
    <property type="entry name" value="TP_methylase"/>
    <property type="match status" value="1"/>
</dbReference>
<dbReference type="InterPro" id="IPR012797">
    <property type="entry name" value="CobF"/>
</dbReference>
<dbReference type="STRING" id="69960.SAMN05421720_10440"/>
<keyword evidence="4 6" id="KW-0808">Transferase</keyword>
<dbReference type="GO" id="GO:0043819">
    <property type="term" value="F:precorrin-6A synthase (deacetylating) activity"/>
    <property type="evidence" value="ECO:0007669"/>
    <property type="project" value="UniProtKB-EC"/>
</dbReference>
<keyword evidence="3 6" id="KW-0489">Methyltransferase</keyword>
<dbReference type="InterPro" id="IPR014776">
    <property type="entry name" value="4pyrrole_Mease_sub2"/>
</dbReference>
<keyword evidence="2" id="KW-0169">Cobalamin biosynthesis</keyword>
<dbReference type="SUPFAM" id="SSF53790">
    <property type="entry name" value="Tetrapyrrole methylase"/>
    <property type="match status" value="1"/>
</dbReference>
<dbReference type="Gene3D" id="3.30.950.10">
    <property type="entry name" value="Methyltransferase, Cobalt-precorrin-4 Transmethylase, Domain 2"/>
    <property type="match status" value="1"/>
</dbReference>
<comment type="catalytic activity">
    <reaction evidence="6">
        <text>precorrin-5 + S-adenosyl-L-methionine + H2O = precorrin-6A + acetate + S-adenosyl-L-homocysteine + 2 H(+)</text>
        <dbReference type="Rhea" id="RHEA:18261"/>
        <dbReference type="ChEBI" id="CHEBI:15377"/>
        <dbReference type="ChEBI" id="CHEBI:15378"/>
        <dbReference type="ChEBI" id="CHEBI:30089"/>
        <dbReference type="ChEBI" id="CHEBI:57856"/>
        <dbReference type="ChEBI" id="CHEBI:59789"/>
        <dbReference type="ChEBI" id="CHEBI:77871"/>
        <dbReference type="ChEBI" id="CHEBI:77872"/>
        <dbReference type="EC" id="2.1.1.152"/>
    </reaction>
</comment>
<dbReference type="NCBIfam" id="TIGR02434">
    <property type="entry name" value="CobF"/>
    <property type="match status" value="1"/>
</dbReference>
<dbReference type="CDD" id="cd11643">
    <property type="entry name" value="Precorrin-6A-synthase"/>
    <property type="match status" value="1"/>
</dbReference>
<evidence type="ECO:0000259" key="7">
    <source>
        <dbReference type="Pfam" id="PF00590"/>
    </source>
</evidence>
<name>A0A1G7APZ0_9PROT</name>
<dbReference type="PIRSF" id="PIRSF036525">
    <property type="entry name" value="CobF"/>
    <property type="match status" value="1"/>
</dbReference>
<dbReference type="EC" id="2.1.1.152" evidence="6"/>
<comment type="function">
    <text evidence="6">Catalyzes the methylation of C-1 in precorrin-5 and the subsequent extrusion of acetic acid from the resulting intermediate to form cobalt-precorrin-6A.</text>
</comment>
<dbReference type="EMBL" id="FNAP01000004">
    <property type="protein sequence ID" value="SDE16853.1"/>
    <property type="molecule type" value="Genomic_DNA"/>
</dbReference>
<evidence type="ECO:0000256" key="3">
    <source>
        <dbReference type="ARBA" id="ARBA00022603"/>
    </source>
</evidence>
<keyword evidence="5 6" id="KW-0949">S-adenosyl-L-methionine</keyword>
<dbReference type="GO" id="GO:0032259">
    <property type="term" value="P:methylation"/>
    <property type="evidence" value="ECO:0007669"/>
    <property type="project" value="UniProtKB-KW"/>
</dbReference>
<dbReference type="OrthoDB" id="9787471at2"/>
<dbReference type="Proteomes" id="UP000199412">
    <property type="component" value="Unassembled WGS sequence"/>
</dbReference>
<dbReference type="AlphaFoldDB" id="A0A1G7APZ0"/>
<keyword evidence="9" id="KW-1185">Reference proteome</keyword>
<feature type="domain" description="Tetrapyrrole methylase" evidence="7">
    <location>
        <begin position="4"/>
        <end position="224"/>
    </location>
</feature>
<evidence type="ECO:0000313" key="9">
    <source>
        <dbReference type="Proteomes" id="UP000199412"/>
    </source>
</evidence>
<dbReference type="PANTHER" id="PTHR43467">
    <property type="entry name" value="COBALT-PRECORRIN-2 C(20)-METHYLTRANSFERASE"/>
    <property type="match status" value="1"/>
</dbReference>
<evidence type="ECO:0000256" key="5">
    <source>
        <dbReference type="ARBA" id="ARBA00022691"/>
    </source>
</evidence>
<dbReference type="PANTHER" id="PTHR43467:SF1">
    <property type="entry name" value="PRECORRIN-6A SYNTHASE [DEACETYLATING]"/>
    <property type="match status" value="1"/>
</dbReference>
<evidence type="ECO:0000256" key="1">
    <source>
        <dbReference type="ARBA" id="ARBA00004953"/>
    </source>
</evidence>